<keyword evidence="1" id="KW-1133">Transmembrane helix</keyword>
<keyword evidence="1" id="KW-0812">Transmembrane</keyword>
<reference evidence="2 3" key="1">
    <citation type="journal article" date="2010" name="J. Bacteriol.">
        <title>The genome of the amoeba symbiont 'Candidatus Amoebophilus asiaticus' reveals common mechanisms for host cell interaction among amoeba-associated bacteria.</title>
        <authorList>
            <person name="Schmitz-Esser S."/>
            <person name="Tischler P."/>
            <person name="Arnold R."/>
            <person name="Montanaro J."/>
            <person name="Wagner M."/>
            <person name="Rattei T."/>
            <person name="Horn M."/>
        </authorList>
    </citation>
    <scope>NUCLEOTIDE SEQUENCE [LARGE SCALE GENOMIC DNA]</scope>
    <source>
        <strain evidence="2 3">5a2</strain>
    </source>
</reference>
<feature type="transmembrane region" description="Helical" evidence="1">
    <location>
        <begin position="6"/>
        <end position="26"/>
    </location>
</feature>
<dbReference type="PANTHER" id="PTHR40400">
    <property type="entry name" value="SLR1512 PROTEIN"/>
    <property type="match status" value="1"/>
</dbReference>
<dbReference type="RefSeq" id="WP_012473341.1">
    <property type="nucleotide sequence ID" value="NC_010830.1"/>
</dbReference>
<dbReference type="eggNOG" id="COG3329">
    <property type="taxonomic scope" value="Bacteria"/>
</dbReference>
<sequence>MAFSISNIFSVPILIFLLGIFASYIHSDLEVPRPISKFITLYLLFCIGFSGGVELAHSIWHAETFITIGIALFMSIVTPIYVFLIARRKFELPTAGAIAASYGSVSVVNFITASTYLADCHISYGGHMVALMALMECPAIIIGMLLIRNYNQPNDSYPYNHTLKEVFKSGSIIILLGSLLIGFFSSPAEIKALSPFITGIQKGMLVFFLLDMGLLVGKNISKLKKVGKLMFIVGIFIPLINATIGVLLTYWFHINLGDSFLLIVLLASASYIAVPAAFRIAVPEADASIYLTTPLAITFPFNVLIGIPLYYYILNYIASL</sequence>
<dbReference type="Pfam" id="PF05982">
    <property type="entry name" value="Sbt_1"/>
    <property type="match status" value="1"/>
</dbReference>
<feature type="transmembrane region" description="Helical" evidence="1">
    <location>
        <begin position="196"/>
        <end position="217"/>
    </location>
</feature>
<dbReference type="PANTHER" id="PTHR40400:SF1">
    <property type="entry name" value="SLR1512 PROTEIN"/>
    <property type="match status" value="1"/>
</dbReference>
<feature type="transmembrane region" description="Helical" evidence="1">
    <location>
        <begin position="260"/>
        <end position="282"/>
    </location>
</feature>
<protein>
    <recommendedName>
        <fullName evidence="4">Sodium-dependent bicarbonate transport family permease</fullName>
    </recommendedName>
</protein>
<feature type="transmembrane region" description="Helical" evidence="1">
    <location>
        <begin position="166"/>
        <end position="184"/>
    </location>
</feature>
<feature type="transmembrane region" description="Helical" evidence="1">
    <location>
        <begin position="124"/>
        <end position="146"/>
    </location>
</feature>
<gene>
    <name evidence="2" type="ordered locus">Aasi_1267</name>
</gene>
<dbReference type="Proteomes" id="UP000001227">
    <property type="component" value="Chromosome"/>
</dbReference>
<evidence type="ECO:0000256" key="1">
    <source>
        <dbReference type="SAM" id="Phobius"/>
    </source>
</evidence>
<dbReference type="AlphaFoldDB" id="B3ETN7"/>
<dbReference type="OrthoDB" id="345121at2"/>
<dbReference type="EMBL" id="CP001102">
    <property type="protein sequence ID" value="ACE06589.1"/>
    <property type="molecule type" value="Genomic_DNA"/>
</dbReference>
<feature type="transmembrane region" description="Helical" evidence="1">
    <location>
        <begin position="65"/>
        <end position="86"/>
    </location>
</feature>
<keyword evidence="3" id="KW-1185">Reference proteome</keyword>
<organism evidence="2 3">
    <name type="scientific">Amoebophilus asiaticus (strain 5a2)</name>
    <dbReference type="NCBI Taxonomy" id="452471"/>
    <lineage>
        <taxon>Bacteria</taxon>
        <taxon>Pseudomonadati</taxon>
        <taxon>Bacteroidota</taxon>
        <taxon>Cytophagia</taxon>
        <taxon>Cytophagales</taxon>
        <taxon>Amoebophilaceae</taxon>
        <taxon>Candidatus Amoebophilus</taxon>
    </lineage>
</organism>
<accession>B3ETN7</accession>
<evidence type="ECO:0000313" key="3">
    <source>
        <dbReference type="Proteomes" id="UP000001227"/>
    </source>
</evidence>
<dbReference type="KEGG" id="aas:Aasi_1267"/>
<dbReference type="InterPro" id="IPR010293">
    <property type="entry name" value="Sbt_1"/>
</dbReference>
<dbReference type="HOGENOM" id="CLU_032027_0_0_10"/>
<evidence type="ECO:0000313" key="2">
    <source>
        <dbReference type="EMBL" id="ACE06589.1"/>
    </source>
</evidence>
<keyword evidence="1" id="KW-0472">Membrane</keyword>
<feature type="transmembrane region" description="Helical" evidence="1">
    <location>
        <begin position="38"/>
        <end position="59"/>
    </location>
</feature>
<proteinExistence type="predicted"/>
<name>B3ETN7_AMOA5</name>
<feature type="transmembrane region" description="Helical" evidence="1">
    <location>
        <begin position="229"/>
        <end position="254"/>
    </location>
</feature>
<feature type="transmembrane region" description="Helical" evidence="1">
    <location>
        <begin position="98"/>
        <end position="118"/>
    </location>
</feature>
<feature type="transmembrane region" description="Helical" evidence="1">
    <location>
        <begin position="289"/>
        <end position="313"/>
    </location>
</feature>
<evidence type="ECO:0008006" key="4">
    <source>
        <dbReference type="Google" id="ProtNLM"/>
    </source>
</evidence>